<feature type="transmembrane region" description="Helical" evidence="1">
    <location>
        <begin position="51"/>
        <end position="72"/>
    </location>
</feature>
<dbReference type="AlphaFoldDB" id="A0A2T7EW93"/>
<keyword evidence="1" id="KW-0472">Membrane</keyword>
<dbReference type="Gramene" id="PUZ72105">
    <property type="protein sequence ID" value="PUZ72105"/>
    <property type="gene ID" value="GQ55_2G366500"/>
</dbReference>
<protein>
    <submittedName>
        <fullName evidence="2">Uncharacterized protein</fullName>
    </submittedName>
</protein>
<name>A0A2T7EW93_9POAL</name>
<proteinExistence type="predicted"/>
<keyword evidence="1" id="KW-1133">Transmembrane helix</keyword>
<organism evidence="2 3">
    <name type="scientific">Panicum hallii var. hallii</name>
    <dbReference type="NCBI Taxonomy" id="1504633"/>
    <lineage>
        <taxon>Eukaryota</taxon>
        <taxon>Viridiplantae</taxon>
        <taxon>Streptophyta</taxon>
        <taxon>Embryophyta</taxon>
        <taxon>Tracheophyta</taxon>
        <taxon>Spermatophyta</taxon>
        <taxon>Magnoliopsida</taxon>
        <taxon>Liliopsida</taxon>
        <taxon>Poales</taxon>
        <taxon>Poaceae</taxon>
        <taxon>PACMAD clade</taxon>
        <taxon>Panicoideae</taxon>
        <taxon>Panicodae</taxon>
        <taxon>Paniceae</taxon>
        <taxon>Panicinae</taxon>
        <taxon>Panicum</taxon>
        <taxon>Panicum sect. Panicum</taxon>
    </lineage>
</organism>
<dbReference type="EMBL" id="CM009750">
    <property type="protein sequence ID" value="PUZ72105.1"/>
    <property type="molecule type" value="Genomic_DNA"/>
</dbReference>
<evidence type="ECO:0000313" key="2">
    <source>
        <dbReference type="EMBL" id="PUZ72105.1"/>
    </source>
</evidence>
<sequence length="74" mass="8257">MFICLCLSTIRQRIKFSILSYLLSGVRNLLHKQHLSTIRLRSMSPSRPTQSGLFAFVPCTLILGLLGFGLGYGN</sequence>
<keyword evidence="1" id="KW-0812">Transmembrane</keyword>
<gene>
    <name evidence="2" type="ORF">GQ55_2G366500</name>
</gene>
<keyword evidence="3" id="KW-1185">Reference proteome</keyword>
<evidence type="ECO:0000256" key="1">
    <source>
        <dbReference type="SAM" id="Phobius"/>
    </source>
</evidence>
<dbReference type="Proteomes" id="UP000244336">
    <property type="component" value="Chromosome 2"/>
</dbReference>
<accession>A0A2T7EW93</accession>
<evidence type="ECO:0000313" key="3">
    <source>
        <dbReference type="Proteomes" id="UP000244336"/>
    </source>
</evidence>
<reference evidence="2 3" key="1">
    <citation type="submission" date="2018-04" db="EMBL/GenBank/DDBJ databases">
        <title>WGS assembly of Panicum hallii var. hallii HAL2.</title>
        <authorList>
            <person name="Lovell J."/>
            <person name="Jenkins J."/>
            <person name="Lowry D."/>
            <person name="Mamidi S."/>
            <person name="Sreedasyam A."/>
            <person name="Weng X."/>
            <person name="Barry K."/>
            <person name="Bonette J."/>
            <person name="Campitelli B."/>
            <person name="Daum C."/>
            <person name="Gordon S."/>
            <person name="Gould B."/>
            <person name="Lipzen A."/>
            <person name="MacQueen A."/>
            <person name="Palacio-Mejia J."/>
            <person name="Plott C."/>
            <person name="Shakirov E."/>
            <person name="Shu S."/>
            <person name="Yoshinaga Y."/>
            <person name="Zane M."/>
            <person name="Rokhsar D."/>
            <person name="Grimwood J."/>
            <person name="Schmutz J."/>
            <person name="Juenger T."/>
        </authorList>
    </citation>
    <scope>NUCLEOTIDE SEQUENCE [LARGE SCALE GENOMIC DNA]</scope>
    <source>
        <strain evidence="3">cv. HAL2</strain>
    </source>
</reference>